<comment type="caution">
    <text evidence="4">The sequence shown here is derived from an EMBL/GenBank/DDBJ whole genome shotgun (WGS) entry which is preliminary data.</text>
</comment>
<feature type="region of interest" description="Disordered" evidence="2">
    <location>
        <begin position="432"/>
        <end position="517"/>
    </location>
</feature>
<feature type="region of interest" description="Disordered" evidence="2">
    <location>
        <begin position="55"/>
        <end position="185"/>
    </location>
</feature>
<organism evidence="4 5">
    <name type="scientific">Cytospora leucostoma</name>
    <dbReference type="NCBI Taxonomy" id="1230097"/>
    <lineage>
        <taxon>Eukaryota</taxon>
        <taxon>Fungi</taxon>
        <taxon>Dikarya</taxon>
        <taxon>Ascomycota</taxon>
        <taxon>Pezizomycotina</taxon>
        <taxon>Sordariomycetes</taxon>
        <taxon>Sordariomycetidae</taxon>
        <taxon>Diaporthales</taxon>
        <taxon>Cytosporaceae</taxon>
        <taxon>Cytospora</taxon>
    </lineage>
</organism>
<protein>
    <recommendedName>
        <fullName evidence="3">BTB domain-containing protein</fullName>
    </recommendedName>
</protein>
<feature type="compositionally biased region" description="Low complexity" evidence="2">
    <location>
        <begin position="165"/>
        <end position="181"/>
    </location>
</feature>
<feature type="compositionally biased region" description="Low complexity" evidence="2">
    <location>
        <begin position="118"/>
        <end position="132"/>
    </location>
</feature>
<keyword evidence="1" id="KW-0175">Coiled coil</keyword>
<dbReference type="Gene3D" id="3.30.710.10">
    <property type="entry name" value="Potassium Channel Kv1.1, Chain A"/>
    <property type="match status" value="1"/>
</dbReference>
<dbReference type="InterPro" id="IPR000210">
    <property type="entry name" value="BTB/POZ_dom"/>
</dbReference>
<dbReference type="PROSITE" id="PS50097">
    <property type="entry name" value="BTB"/>
    <property type="match status" value="1"/>
</dbReference>
<reference evidence="4 5" key="1">
    <citation type="submission" date="2015-09" db="EMBL/GenBank/DDBJ databases">
        <title>Host preference determinants of Valsa canker pathogens revealed by comparative genomics.</title>
        <authorList>
            <person name="Yin Z."/>
            <person name="Huang L."/>
        </authorList>
    </citation>
    <scope>NUCLEOTIDE SEQUENCE [LARGE SCALE GENOMIC DNA]</scope>
    <source>
        <strain evidence="4 5">SXYLt</strain>
    </source>
</reference>
<evidence type="ECO:0000313" key="4">
    <source>
        <dbReference type="EMBL" id="ROW02069.1"/>
    </source>
</evidence>
<feature type="compositionally biased region" description="Basic and acidic residues" evidence="2">
    <location>
        <begin position="473"/>
        <end position="483"/>
    </location>
</feature>
<dbReference type="CDD" id="cd18186">
    <property type="entry name" value="BTB_POZ_ZBTB_KLHL-like"/>
    <property type="match status" value="1"/>
</dbReference>
<feature type="coiled-coil region" evidence="1">
    <location>
        <begin position="293"/>
        <end position="320"/>
    </location>
</feature>
<dbReference type="InterPro" id="IPR011333">
    <property type="entry name" value="SKP1/BTB/POZ_sf"/>
</dbReference>
<feature type="compositionally biased region" description="Polar residues" evidence="2">
    <location>
        <begin position="140"/>
        <end position="154"/>
    </location>
</feature>
<feature type="compositionally biased region" description="Low complexity" evidence="2">
    <location>
        <begin position="504"/>
        <end position="515"/>
    </location>
</feature>
<name>A0A423WF58_9PEZI</name>
<keyword evidence="5" id="KW-1185">Reference proteome</keyword>
<feature type="region of interest" description="Disordered" evidence="2">
    <location>
        <begin position="1"/>
        <end position="30"/>
    </location>
</feature>
<dbReference type="OrthoDB" id="4845755at2759"/>
<evidence type="ECO:0000256" key="2">
    <source>
        <dbReference type="SAM" id="MobiDB-lite"/>
    </source>
</evidence>
<sequence length="670" mass="72912">MAPLKSYADTLREARGPTPPLQASPSAKTAATTIAAEPALLAPLPVLEPSSSFSSVLLTDAEPQNRLRLKPKPQPKPQPQPQDQQKQQQQQSCDTGTGRTYASALKGIRSRPAASPPTTTNQNRAQTTTEQQSVFEHSPHSASTVQKRQETQATMEDPPVPSPSPSLSSEPGSESGSEPEPAGLSLWESSDGYDVVIVCGELKWYVHRYVLERMSEYMQEYLPPAAEDGRPVVWYLNPKKWHGPMLSNVLRFMYVEDYDDCDYDADNPLDTESINLNVNYFVAGASVHCRPMMDHALSRLEEAREEIREVAGSLRRANLDSFQRGILGALLSMWDQPDQWRLLSLRIVMGKLMAVAFPIILQSPHWATKYKPAWGDMYFHTVADHMWLHTAGFCPHVRAITTGFKHMQIMWVKYRPNGWKLEDDIGFSAGRVPPSLSLSSPPHSSADPRGRGRGDQATGLVQHGNLVSSGQDKAAKKDKGKTVDDDEEKEEAIAGTTDNTGPTSAAEGAAMSGSAPIAGPPLSAGPYPVEIQNPAAPPAIMLDRPMPVGFLMRPGSYMTAGPMYAPQAVVPDWTWPQVPPQPLYSPQPSFTLPGMSPSPTILGLPASPTPTRRPESSGQLSATAEPFKPGVRAAVTEPSSLGSFSPPVLDSPILCLSDLHVTDEKRGERA</sequence>
<dbReference type="STRING" id="1230097.A0A423WF58"/>
<gene>
    <name evidence="4" type="ORF">VPNG_07691</name>
</gene>
<dbReference type="InParanoid" id="A0A423WF58"/>
<feature type="domain" description="BTB" evidence="3">
    <location>
        <begin position="193"/>
        <end position="254"/>
    </location>
</feature>
<dbReference type="SUPFAM" id="SSF54695">
    <property type="entry name" value="POZ domain"/>
    <property type="match status" value="1"/>
</dbReference>
<evidence type="ECO:0000256" key="1">
    <source>
        <dbReference type="SAM" id="Coils"/>
    </source>
</evidence>
<feature type="region of interest" description="Disordered" evidence="2">
    <location>
        <begin position="605"/>
        <end position="629"/>
    </location>
</feature>
<accession>A0A423WF58</accession>
<dbReference type="AlphaFoldDB" id="A0A423WF58"/>
<evidence type="ECO:0000313" key="5">
    <source>
        <dbReference type="Proteomes" id="UP000285146"/>
    </source>
</evidence>
<dbReference type="Pfam" id="PF00651">
    <property type="entry name" value="BTB"/>
    <property type="match status" value="1"/>
</dbReference>
<feature type="compositionally biased region" description="Low complexity" evidence="2">
    <location>
        <begin position="81"/>
        <end position="91"/>
    </location>
</feature>
<evidence type="ECO:0000259" key="3">
    <source>
        <dbReference type="PROSITE" id="PS50097"/>
    </source>
</evidence>
<proteinExistence type="predicted"/>
<dbReference type="EMBL" id="LKEB01000052">
    <property type="protein sequence ID" value="ROW02069.1"/>
    <property type="molecule type" value="Genomic_DNA"/>
</dbReference>
<dbReference type="Proteomes" id="UP000285146">
    <property type="component" value="Unassembled WGS sequence"/>
</dbReference>
<feature type="compositionally biased region" description="Low complexity" evidence="2">
    <location>
        <begin position="433"/>
        <end position="445"/>
    </location>
</feature>